<name>A0A9D4QYF1_DREPO</name>
<dbReference type="Proteomes" id="UP000828390">
    <property type="component" value="Unassembled WGS sequence"/>
</dbReference>
<evidence type="ECO:0000313" key="2">
    <source>
        <dbReference type="Proteomes" id="UP000828390"/>
    </source>
</evidence>
<organism evidence="1 2">
    <name type="scientific">Dreissena polymorpha</name>
    <name type="common">Zebra mussel</name>
    <name type="synonym">Mytilus polymorpha</name>
    <dbReference type="NCBI Taxonomy" id="45954"/>
    <lineage>
        <taxon>Eukaryota</taxon>
        <taxon>Metazoa</taxon>
        <taxon>Spiralia</taxon>
        <taxon>Lophotrochozoa</taxon>
        <taxon>Mollusca</taxon>
        <taxon>Bivalvia</taxon>
        <taxon>Autobranchia</taxon>
        <taxon>Heteroconchia</taxon>
        <taxon>Euheterodonta</taxon>
        <taxon>Imparidentia</taxon>
        <taxon>Neoheterodontei</taxon>
        <taxon>Myida</taxon>
        <taxon>Dreissenoidea</taxon>
        <taxon>Dreissenidae</taxon>
        <taxon>Dreissena</taxon>
    </lineage>
</organism>
<gene>
    <name evidence="1" type="ORF">DPMN_089022</name>
</gene>
<dbReference type="AlphaFoldDB" id="A0A9D4QYF1"/>
<comment type="caution">
    <text evidence="1">The sequence shown here is derived from an EMBL/GenBank/DDBJ whole genome shotgun (WGS) entry which is preliminary data.</text>
</comment>
<protein>
    <submittedName>
        <fullName evidence="1">Uncharacterized protein</fullName>
    </submittedName>
</protein>
<sequence>MSFFMNGVGPGFSPAYTVTLASAVQNSTDSWVRVGLTLSGIADISALLLGLNTFA</sequence>
<evidence type="ECO:0000313" key="1">
    <source>
        <dbReference type="EMBL" id="KAH3846720.1"/>
    </source>
</evidence>
<dbReference type="EMBL" id="JAIWYP010000003">
    <property type="protein sequence ID" value="KAH3846720.1"/>
    <property type="molecule type" value="Genomic_DNA"/>
</dbReference>
<reference evidence="1" key="1">
    <citation type="journal article" date="2019" name="bioRxiv">
        <title>The Genome of the Zebra Mussel, Dreissena polymorpha: A Resource for Invasive Species Research.</title>
        <authorList>
            <person name="McCartney M.A."/>
            <person name="Auch B."/>
            <person name="Kono T."/>
            <person name="Mallez S."/>
            <person name="Zhang Y."/>
            <person name="Obille A."/>
            <person name="Becker A."/>
            <person name="Abrahante J.E."/>
            <person name="Garbe J."/>
            <person name="Badalamenti J.P."/>
            <person name="Herman A."/>
            <person name="Mangelson H."/>
            <person name="Liachko I."/>
            <person name="Sullivan S."/>
            <person name="Sone E.D."/>
            <person name="Koren S."/>
            <person name="Silverstein K.A.T."/>
            <person name="Beckman K.B."/>
            <person name="Gohl D.M."/>
        </authorList>
    </citation>
    <scope>NUCLEOTIDE SEQUENCE</scope>
    <source>
        <strain evidence="1">Duluth1</strain>
        <tissue evidence="1">Whole animal</tissue>
    </source>
</reference>
<accession>A0A9D4QYF1</accession>
<keyword evidence="2" id="KW-1185">Reference proteome</keyword>
<proteinExistence type="predicted"/>
<reference evidence="1" key="2">
    <citation type="submission" date="2020-11" db="EMBL/GenBank/DDBJ databases">
        <authorList>
            <person name="McCartney M.A."/>
            <person name="Auch B."/>
            <person name="Kono T."/>
            <person name="Mallez S."/>
            <person name="Becker A."/>
            <person name="Gohl D.M."/>
            <person name="Silverstein K.A.T."/>
            <person name="Koren S."/>
            <person name="Bechman K.B."/>
            <person name="Herman A."/>
            <person name="Abrahante J.E."/>
            <person name="Garbe J."/>
        </authorList>
    </citation>
    <scope>NUCLEOTIDE SEQUENCE</scope>
    <source>
        <strain evidence="1">Duluth1</strain>
        <tissue evidence="1">Whole animal</tissue>
    </source>
</reference>